<evidence type="ECO:0000256" key="4">
    <source>
        <dbReference type="ARBA" id="ARBA00022553"/>
    </source>
</evidence>
<dbReference type="FunFam" id="1.10.555.10:FF:000028">
    <property type="entry name" value="rho GTPase-activating protein 18 isoform X1"/>
    <property type="match status" value="1"/>
</dbReference>
<evidence type="ECO:0000256" key="2">
    <source>
        <dbReference type="ARBA" id="ARBA00022468"/>
    </source>
</evidence>
<comment type="caution">
    <text evidence="11">The sequence shown here is derived from an EMBL/GenBank/DDBJ whole genome shotgun (WGS) entry which is preliminary data.</text>
</comment>
<protein>
    <recommendedName>
        <fullName evidence="7">Rho GTPase-activating protein 18</fullName>
    </recommendedName>
    <alternativeName>
        <fullName evidence="8">Rho-type GTPase-activating protein 18</fullName>
    </alternativeName>
</protein>
<organism evidence="11 12">
    <name type="scientific">Galemys pyrenaicus</name>
    <name type="common">Iberian desman</name>
    <name type="synonym">Pyrenean desman</name>
    <dbReference type="NCBI Taxonomy" id="202257"/>
    <lineage>
        <taxon>Eukaryota</taxon>
        <taxon>Metazoa</taxon>
        <taxon>Chordata</taxon>
        <taxon>Craniata</taxon>
        <taxon>Vertebrata</taxon>
        <taxon>Euteleostomi</taxon>
        <taxon>Mammalia</taxon>
        <taxon>Eutheria</taxon>
        <taxon>Laurasiatheria</taxon>
        <taxon>Eulipotyphla</taxon>
        <taxon>Talpidae</taxon>
        <taxon>Galemys</taxon>
    </lineage>
</organism>
<dbReference type="Pfam" id="PF00620">
    <property type="entry name" value="RhoGAP"/>
    <property type="match status" value="1"/>
</dbReference>
<evidence type="ECO:0000259" key="10">
    <source>
        <dbReference type="PROSITE" id="PS50238"/>
    </source>
</evidence>
<feature type="compositionally biased region" description="Basic and acidic residues" evidence="9">
    <location>
        <begin position="154"/>
        <end position="165"/>
    </location>
</feature>
<dbReference type="OrthoDB" id="27680at2759"/>
<keyword evidence="4" id="KW-0597">Phosphoprotein</keyword>
<evidence type="ECO:0000256" key="9">
    <source>
        <dbReference type="SAM" id="MobiDB-lite"/>
    </source>
</evidence>
<evidence type="ECO:0000256" key="6">
    <source>
        <dbReference type="ARBA" id="ARBA00066183"/>
    </source>
</evidence>
<comment type="subcellular location">
    <subcellularLocation>
        <location evidence="1">Cytoplasm</location>
    </subcellularLocation>
</comment>
<dbReference type="GO" id="GO:0030833">
    <property type="term" value="P:regulation of actin filament polymerization"/>
    <property type="evidence" value="ECO:0007669"/>
    <property type="project" value="TreeGrafter"/>
</dbReference>
<gene>
    <name evidence="11" type="ORF">J0S82_010562</name>
</gene>
<dbReference type="PANTHER" id="PTHR14963">
    <property type="entry name" value="RHO GTPASE ACTIVATING PROTEIN 18,19-RELATED"/>
    <property type="match status" value="1"/>
</dbReference>
<comment type="function">
    <text evidence="5">Rho GTPase activating protein that suppresses F-actin polymerization by inhibiting Rho. Rho GTPase activating proteins act by converting Rho-type GTPases to an inactive GDP-bound state. Plays a key role in tissue tension and 3D tissue shape by regulating cortical actomyosin network formation. Acts downstream of YAP1 and inhibits actin polymerization, which in turn reduces nuclear localization of YAP1. Regulates cell shape, spreading, and migration.</text>
</comment>
<reference evidence="11" key="1">
    <citation type="journal article" date="2021" name="Evol. Appl.">
        <title>The genome of the Pyrenean desman and the effects of bottlenecks and inbreeding on the genomic landscape of an endangered species.</title>
        <authorList>
            <person name="Escoda L."/>
            <person name="Castresana J."/>
        </authorList>
    </citation>
    <scope>NUCLEOTIDE SEQUENCE</scope>
    <source>
        <strain evidence="11">IBE-C5619</strain>
    </source>
</reference>
<comment type="subunit">
    <text evidence="6">Interacts with MPHOSPH6.</text>
</comment>
<feature type="domain" description="Rho-GAP" evidence="10">
    <location>
        <begin position="281"/>
        <end position="478"/>
    </location>
</feature>
<dbReference type="Pfam" id="PF25442">
    <property type="entry name" value="Ubiquitin_RHG40_C"/>
    <property type="match status" value="1"/>
</dbReference>
<dbReference type="Gene3D" id="1.10.555.10">
    <property type="entry name" value="Rho GTPase activation protein"/>
    <property type="match status" value="1"/>
</dbReference>
<evidence type="ECO:0000256" key="3">
    <source>
        <dbReference type="ARBA" id="ARBA00022490"/>
    </source>
</evidence>
<evidence type="ECO:0000313" key="11">
    <source>
        <dbReference type="EMBL" id="KAG8510877.1"/>
    </source>
</evidence>
<proteinExistence type="predicted"/>
<dbReference type="PANTHER" id="PTHR14963:SF6">
    <property type="entry name" value="RHO GTPASE-ACTIVATING PROTEIN 18"/>
    <property type="match status" value="1"/>
</dbReference>
<dbReference type="EMBL" id="JAGFMF010011861">
    <property type="protein sequence ID" value="KAG8510877.1"/>
    <property type="molecule type" value="Genomic_DNA"/>
</dbReference>
<accession>A0A8J6DIL6</accession>
<evidence type="ECO:0000256" key="5">
    <source>
        <dbReference type="ARBA" id="ARBA00054723"/>
    </source>
</evidence>
<dbReference type="GO" id="GO:0005737">
    <property type="term" value="C:cytoplasm"/>
    <property type="evidence" value="ECO:0007669"/>
    <property type="project" value="UniProtKB-SubCell"/>
</dbReference>
<dbReference type="InterPro" id="IPR008936">
    <property type="entry name" value="Rho_GTPase_activation_prot"/>
</dbReference>
<name>A0A8J6DIL6_GALPY</name>
<dbReference type="Proteomes" id="UP000700334">
    <property type="component" value="Unassembled WGS sequence"/>
</dbReference>
<dbReference type="GO" id="GO:0005096">
    <property type="term" value="F:GTPase activator activity"/>
    <property type="evidence" value="ECO:0007669"/>
    <property type="project" value="UniProtKB-KW"/>
</dbReference>
<evidence type="ECO:0000256" key="7">
    <source>
        <dbReference type="ARBA" id="ARBA00070234"/>
    </source>
</evidence>
<dbReference type="CDD" id="cd04391">
    <property type="entry name" value="RhoGAP_ARHGAP18"/>
    <property type="match status" value="1"/>
</dbReference>
<keyword evidence="12" id="KW-1185">Reference proteome</keyword>
<evidence type="ECO:0000256" key="8">
    <source>
        <dbReference type="ARBA" id="ARBA00083390"/>
    </source>
</evidence>
<feature type="non-terminal residue" evidence="11">
    <location>
        <position position="1"/>
    </location>
</feature>
<dbReference type="GO" id="GO:0007165">
    <property type="term" value="P:signal transduction"/>
    <property type="evidence" value="ECO:0007669"/>
    <property type="project" value="InterPro"/>
</dbReference>
<feature type="region of interest" description="Disordered" evidence="9">
    <location>
        <begin position="198"/>
        <end position="226"/>
    </location>
</feature>
<evidence type="ECO:0000313" key="12">
    <source>
        <dbReference type="Proteomes" id="UP000700334"/>
    </source>
</evidence>
<sequence length="618" mass="70291">RRYGQYTINQEVTRVSERCPLGRSSSQDSLHELPMEDYYMELEDMTISSENKQDQEVVIVKEPDEGELEEEWLKKAGFSSFIGESPGDPQESMVLLSTLTRTQAAAVQKRVETVSQTMRKKNKQYQIPDVRDIFAQQTESSEKAPDGTESQSVRTHENKYQEKDGQAPSLVVGEPLPEKAPASETDINVEVSFAEQALTQKENSKDKTHRNKGNDDPLPNSRLLEDKTGITKIGDLAPQDMRTVCKLALIELTALFDINGIELKQQKAMKIKTKDSGLFCIPLTVLLEQDQKKVPGTRIPLIFQKLISQIEEGSLETEGLLRIPGAANRIKNLCHELETKFYVGTFNWECVKQHDAASLLKLFIRELPQPLLSVEYLKAFQAIQNLPTSKQQIQALNLLVILLPDANRDTLKALLEFLQRVIDKREKNKMNAMNVAMIMAPNLFMLDPKGFSEQQNYVMAAGTVNIMLLMIKYQKCLWTIPKFMVKQVRKKNAENQRKDRRAMKKLLKKMAYDREKYEKQEKSANDADVPQGVIRVQAPHLSKVSMAIQLTEELKASDVLARFLSQESGVAQTLKKEEVFLYEVGGNIGERCLDDDTYMKDLYQLNPNAEWVIKSKPS</sequence>
<dbReference type="SUPFAM" id="SSF48350">
    <property type="entry name" value="GTPase activation domain, GAP"/>
    <property type="match status" value="1"/>
</dbReference>
<dbReference type="AlphaFoldDB" id="A0A8J6DIL6"/>
<dbReference type="InterPro" id="IPR057323">
    <property type="entry name" value="RHG40/28/18_ubiquitin"/>
</dbReference>
<keyword evidence="3" id="KW-0963">Cytoplasm</keyword>
<feature type="region of interest" description="Disordered" evidence="9">
    <location>
        <begin position="137"/>
        <end position="184"/>
    </location>
</feature>
<dbReference type="GO" id="GO:0051056">
    <property type="term" value="P:regulation of small GTPase mediated signal transduction"/>
    <property type="evidence" value="ECO:0007669"/>
    <property type="project" value="TreeGrafter"/>
</dbReference>
<evidence type="ECO:0000256" key="1">
    <source>
        <dbReference type="ARBA" id="ARBA00004496"/>
    </source>
</evidence>
<dbReference type="InterPro" id="IPR000198">
    <property type="entry name" value="RhoGAP_dom"/>
</dbReference>
<keyword evidence="2" id="KW-0343">GTPase activation</keyword>
<dbReference type="SMART" id="SM00324">
    <property type="entry name" value="RhoGAP"/>
    <property type="match status" value="1"/>
</dbReference>
<dbReference type="PROSITE" id="PS50238">
    <property type="entry name" value="RHOGAP"/>
    <property type="match status" value="1"/>
</dbReference>